<feature type="coiled-coil region" evidence="4">
    <location>
        <begin position="78"/>
        <end position="114"/>
    </location>
</feature>
<evidence type="ECO:0000259" key="5">
    <source>
        <dbReference type="PROSITE" id="PS00651"/>
    </source>
</evidence>
<dbReference type="Pfam" id="PF01281">
    <property type="entry name" value="Ribosomal_L9_N"/>
    <property type="match status" value="1"/>
</dbReference>
<dbReference type="RefSeq" id="XP_066830610.1">
    <property type="nucleotide sequence ID" value="XM_066973808.1"/>
</dbReference>
<evidence type="ECO:0000256" key="4">
    <source>
        <dbReference type="SAM" id="Coils"/>
    </source>
</evidence>
<feature type="domain" description="Ribosomal protein L9" evidence="5">
    <location>
        <begin position="41"/>
        <end position="68"/>
    </location>
</feature>
<evidence type="ECO:0000256" key="1">
    <source>
        <dbReference type="ARBA" id="ARBA00010605"/>
    </source>
</evidence>
<organism evidence="6 7">
    <name type="scientific">Lodderomyces beijingensis</name>
    <dbReference type="NCBI Taxonomy" id="1775926"/>
    <lineage>
        <taxon>Eukaryota</taxon>
        <taxon>Fungi</taxon>
        <taxon>Dikarya</taxon>
        <taxon>Ascomycota</taxon>
        <taxon>Saccharomycotina</taxon>
        <taxon>Pichiomycetes</taxon>
        <taxon>Debaryomycetaceae</taxon>
        <taxon>Candida/Lodderomyces clade</taxon>
        <taxon>Lodderomyces</taxon>
    </lineage>
</organism>
<dbReference type="InterPro" id="IPR009027">
    <property type="entry name" value="Ribosomal_bL9/RNase_H1_N"/>
</dbReference>
<evidence type="ECO:0000256" key="3">
    <source>
        <dbReference type="ARBA" id="ARBA00023274"/>
    </source>
</evidence>
<dbReference type="Gene3D" id="3.40.5.10">
    <property type="entry name" value="Ribosomal protein L9, N-terminal domain"/>
    <property type="match status" value="1"/>
</dbReference>
<sequence length="276" mass="30771">MSLARTMMRGVFSPGSVRNVYTRTARKFVEVQLLQDVPGIGVKGQLLKVKPGFMRNYLHIDNKACYVTPTTPPRIEVVDIEELRLKELQKQERMLRLKKQEEALASKQEQEQKEPVAGGEAEALSLDDLSDIFSSMKSSYRRTQKPELDLQSNSPELDFEIALDETRKAGLKSVEELSQEEAANKNDIKIKRTTSKGTLPAMVTFNASSIPIGKESIAIKLSELGGKPINPNTVQLSYIDTPDTPITNITEVGRYNVKIESFTTGNNGETVILEVE</sequence>
<evidence type="ECO:0000313" key="7">
    <source>
        <dbReference type="Proteomes" id="UP001497383"/>
    </source>
</evidence>
<keyword evidence="4" id="KW-0175">Coiled coil</keyword>
<reference evidence="6 7" key="1">
    <citation type="submission" date="2024-03" db="EMBL/GenBank/DDBJ databases">
        <authorList>
            <person name="Brejova B."/>
        </authorList>
    </citation>
    <scope>NUCLEOTIDE SEQUENCE [LARGE SCALE GENOMIC DNA]</scope>
    <source>
        <strain evidence="6 7">CBS 14171</strain>
    </source>
</reference>
<dbReference type="PANTHER" id="PTHR21368">
    <property type="entry name" value="50S RIBOSOMAL PROTEIN L9"/>
    <property type="match status" value="1"/>
</dbReference>
<dbReference type="GeneID" id="92208868"/>
<dbReference type="SUPFAM" id="SSF55658">
    <property type="entry name" value="L9 N-domain-like"/>
    <property type="match status" value="1"/>
</dbReference>
<evidence type="ECO:0000256" key="2">
    <source>
        <dbReference type="ARBA" id="ARBA00022980"/>
    </source>
</evidence>
<comment type="similarity">
    <text evidence="1">Belongs to the bacterial ribosomal protein bL9 family.</text>
</comment>
<gene>
    <name evidence="6" type="ORF">LODBEIA_P36720</name>
</gene>
<dbReference type="EMBL" id="OZ022408">
    <property type="protein sequence ID" value="CAK9439572.1"/>
    <property type="molecule type" value="Genomic_DNA"/>
</dbReference>
<dbReference type="Proteomes" id="UP001497383">
    <property type="component" value="Chromosome 4"/>
</dbReference>
<protein>
    <recommendedName>
        <fullName evidence="5">Ribosomal protein L9 domain-containing protein</fullName>
    </recommendedName>
</protein>
<dbReference type="InterPro" id="IPR036935">
    <property type="entry name" value="Ribosomal_bL9_N_sf"/>
</dbReference>
<proteinExistence type="inferred from homology"/>
<keyword evidence="3" id="KW-0687">Ribonucleoprotein</keyword>
<dbReference type="InterPro" id="IPR020070">
    <property type="entry name" value="Ribosomal_bL9_N"/>
</dbReference>
<accession>A0ABP0ZMR7</accession>
<keyword evidence="2" id="KW-0689">Ribosomal protein</keyword>
<dbReference type="PROSITE" id="PS00651">
    <property type="entry name" value="RIBOSOMAL_L9"/>
    <property type="match status" value="1"/>
</dbReference>
<dbReference type="InterPro" id="IPR000244">
    <property type="entry name" value="Ribosomal_bL9"/>
</dbReference>
<evidence type="ECO:0000313" key="6">
    <source>
        <dbReference type="EMBL" id="CAK9439572.1"/>
    </source>
</evidence>
<keyword evidence="7" id="KW-1185">Reference proteome</keyword>
<name>A0ABP0ZMR7_9ASCO</name>